<protein>
    <submittedName>
        <fullName evidence="1">Uncharacterized protein</fullName>
    </submittedName>
</protein>
<comment type="caution">
    <text evidence="1">The sequence shown here is derived from an EMBL/GenBank/DDBJ whole genome shotgun (WGS) entry which is preliminary data.</text>
</comment>
<organism evidence="1 2">
    <name type="scientific">Virgibacillus oceani</name>
    <dbReference type="NCBI Taxonomy" id="1479511"/>
    <lineage>
        <taxon>Bacteria</taxon>
        <taxon>Bacillati</taxon>
        <taxon>Bacillota</taxon>
        <taxon>Bacilli</taxon>
        <taxon>Bacillales</taxon>
        <taxon>Bacillaceae</taxon>
        <taxon>Virgibacillus</taxon>
    </lineage>
</organism>
<accession>A0A917H2G1</accession>
<reference evidence="1" key="2">
    <citation type="submission" date="2020-09" db="EMBL/GenBank/DDBJ databases">
        <authorList>
            <person name="Sun Q."/>
            <person name="Zhou Y."/>
        </authorList>
    </citation>
    <scope>NUCLEOTIDE SEQUENCE</scope>
    <source>
        <strain evidence="1">CGMCC 1.12754</strain>
    </source>
</reference>
<reference evidence="1" key="1">
    <citation type="journal article" date="2014" name="Int. J. Syst. Evol. Microbiol.">
        <title>Complete genome sequence of Corynebacterium casei LMG S-19264T (=DSM 44701T), isolated from a smear-ripened cheese.</title>
        <authorList>
            <consortium name="US DOE Joint Genome Institute (JGI-PGF)"/>
            <person name="Walter F."/>
            <person name="Albersmeier A."/>
            <person name="Kalinowski J."/>
            <person name="Ruckert C."/>
        </authorList>
    </citation>
    <scope>NUCLEOTIDE SEQUENCE</scope>
    <source>
        <strain evidence="1">CGMCC 1.12754</strain>
    </source>
</reference>
<dbReference type="Proteomes" id="UP000622860">
    <property type="component" value="Unassembled WGS sequence"/>
</dbReference>
<dbReference type="RefSeq" id="WP_188453800.1">
    <property type="nucleotide sequence ID" value="NZ_BMFR01000001.1"/>
</dbReference>
<sequence>MANIELIRVGEKLYPAAITNYSLSMGEKYGMLPSSNLDIMVESDQRLWVIYLSVIGMNKYLELSPIEFRQRYTPQQEEFELNYTNLIMNCTDVKKNNFAKGLSDSVSKKVEPGQKKIKSPKLNVECVEDRYVLYCLAVGIDSDIFWHYPIPDVERIYQSKQAWDSWKNNPRTV</sequence>
<evidence type="ECO:0000313" key="2">
    <source>
        <dbReference type="Proteomes" id="UP000622860"/>
    </source>
</evidence>
<gene>
    <name evidence="1" type="ORF">GCM10011398_05510</name>
</gene>
<dbReference type="AlphaFoldDB" id="A0A917H2G1"/>
<dbReference type="EMBL" id="BMFR01000001">
    <property type="protein sequence ID" value="GGG64790.1"/>
    <property type="molecule type" value="Genomic_DNA"/>
</dbReference>
<proteinExistence type="predicted"/>
<evidence type="ECO:0000313" key="1">
    <source>
        <dbReference type="EMBL" id="GGG64790.1"/>
    </source>
</evidence>
<keyword evidence="2" id="KW-1185">Reference proteome</keyword>
<name>A0A917H2G1_9BACI</name>